<reference evidence="3" key="5">
    <citation type="journal article" date="2021" name="G3 (Bethesda)">
        <title>Aegilops tauschii genome assembly Aet v5.0 features greater sequence contiguity and improved annotation.</title>
        <authorList>
            <person name="Wang L."/>
            <person name="Zhu T."/>
            <person name="Rodriguez J.C."/>
            <person name="Deal K.R."/>
            <person name="Dubcovsky J."/>
            <person name="McGuire P.E."/>
            <person name="Lux T."/>
            <person name="Spannagl M."/>
            <person name="Mayer K.F.X."/>
            <person name="Baldrich P."/>
            <person name="Meyers B.C."/>
            <person name="Huo N."/>
            <person name="Gu Y.Q."/>
            <person name="Zhou H."/>
            <person name="Devos K.M."/>
            <person name="Bennetzen J.L."/>
            <person name="Unver T."/>
            <person name="Budak H."/>
            <person name="Gulick P.J."/>
            <person name="Galiba G."/>
            <person name="Kalapos B."/>
            <person name="Nelson D.R."/>
            <person name="Li P."/>
            <person name="You F.M."/>
            <person name="Luo M.C."/>
            <person name="Dvorak J."/>
        </authorList>
    </citation>
    <scope>NUCLEOTIDE SEQUENCE [LARGE SCALE GENOMIC DNA]</scope>
    <source>
        <strain evidence="3">cv. AL8/78</strain>
    </source>
</reference>
<feature type="compositionally biased region" description="Polar residues" evidence="2">
    <location>
        <begin position="64"/>
        <end position="97"/>
    </location>
</feature>
<protein>
    <recommendedName>
        <fullName evidence="5">Transposase, Ptta/En/Spm, plant</fullName>
    </recommendedName>
</protein>
<dbReference type="OMA" id="YCQENAD"/>
<dbReference type="PANTHER" id="PTHR33499">
    <property type="entry name" value="OS12G0282400 PROTEIN-RELATED"/>
    <property type="match status" value="1"/>
</dbReference>
<dbReference type="PANTHER" id="PTHR33499:SF43">
    <property type="entry name" value="TRANSPOSASE, PTTA_EN_SPM, PLANT"/>
    <property type="match status" value="1"/>
</dbReference>
<feature type="compositionally biased region" description="Polar residues" evidence="2">
    <location>
        <begin position="489"/>
        <end position="509"/>
    </location>
</feature>
<accession>A0A453QWZ3</accession>
<evidence type="ECO:0000256" key="2">
    <source>
        <dbReference type="SAM" id="MobiDB-lite"/>
    </source>
</evidence>
<evidence type="ECO:0000313" key="3">
    <source>
        <dbReference type="EnsemblPlants" id="AET7Gv20353400.8"/>
    </source>
</evidence>
<dbReference type="KEGG" id="ats:109749052"/>
<feature type="coiled-coil region" evidence="1">
    <location>
        <begin position="388"/>
        <end position="448"/>
    </location>
</feature>
<proteinExistence type="predicted"/>
<feature type="region of interest" description="Disordered" evidence="2">
    <location>
        <begin position="1"/>
        <end position="120"/>
    </location>
</feature>
<dbReference type="Pfam" id="PF03004">
    <property type="entry name" value="Transposase_24"/>
    <property type="match status" value="1"/>
</dbReference>
<feature type="compositionally biased region" description="Polar residues" evidence="2">
    <location>
        <begin position="10"/>
        <end position="41"/>
    </location>
</feature>
<keyword evidence="1" id="KW-0175">Coiled coil</keyword>
<dbReference type="EnsemblPlants" id="AET7Gv20353400.8">
    <property type="protein sequence ID" value="AET7Gv20353400.8"/>
    <property type="gene ID" value="AET7Gv20353400"/>
</dbReference>
<dbReference type="OrthoDB" id="696112at2759"/>
<sequence length="527" mass="60428">MASREDTILAHQNRQTTQQESGIDTSSYLNGAPTLSSGRDNTQARRVTRGSVSSSRDDTIIAYKNQQSRQPTSANDMTNTVQQSNATESPTDQSNWPSHARRHRTEADIESGGQKKKGRGVLKGITVAKKRFANGSSKLHIEFSKTLGGSIGENYRLFVDDVVVYMKRKAPLIGVNKWSAIDSSVKDSIVADVIAKWDLEDTYSTKGKILTIARERYRGWRSTLHSTYKAYSTDAQRRANKPEDVTPEEWDYMINYFGTDLKFQELSRKNTENRQKQKARHIAGSKSYSQISYEKRDEETGKEPTILQLWQITHTRNGSWSNEESQTVYDNARIQIREKEGEIGGPISSEEQNNIFQNSYRSTMESTSFKPRGRGYMAKPPSGSERLHSEIQRQNAELTLEVHDLRRQIVEQQAERQREREEERVAREKHLEEERVARQRELEEAKQAMMHDIMNEVRQSMRSDVEQILGTRQEDAHQFSQARDAPRNGTGNRSSSLFKNSTMITQHQLMQAAKHHRRPPSEKDGFL</sequence>
<reference evidence="4" key="1">
    <citation type="journal article" date="2014" name="Science">
        <title>Ancient hybridizations among the ancestral genomes of bread wheat.</title>
        <authorList>
            <consortium name="International Wheat Genome Sequencing Consortium,"/>
            <person name="Marcussen T."/>
            <person name="Sandve S.R."/>
            <person name="Heier L."/>
            <person name="Spannagl M."/>
            <person name="Pfeifer M."/>
            <person name="Jakobsen K.S."/>
            <person name="Wulff B.B."/>
            <person name="Steuernagel B."/>
            <person name="Mayer K.F."/>
            <person name="Olsen O.A."/>
        </authorList>
    </citation>
    <scope>NUCLEOTIDE SEQUENCE [LARGE SCALE GENOMIC DNA]</scope>
    <source>
        <strain evidence="4">cv. AL8/78</strain>
    </source>
</reference>
<keyword evidence="4" id="KW-1185">Reference proteome</keyword>
<reference evidence="3" key="3">
    <citation type="journal article" date="2017" name="Nature">
        <title>Genome sequence of the progenitor of the wheat D genome Aegilops tauschii.</title>
        <authorList>
            <person name="Luo M.C."/>
            <person name="Gu Y.Q."/>
            <person name="Puiu D."/>
            <person name="Wang H."/>
            <person name="Twardziok S.O."/>
            <person name="Deal K.R."/>
            <person name="Huo N."/>
            <person name="Zhu T."/>
            <person name="Wang L."/>
            <person name="Wang Y."/>
            <person name="McGuire P.E."/>
            <person name="Liu S."/>
            <person name="Long H."/>
            <person name="Ramasamy R.K."/>
            <person name="Rodriguez J.C."/>
            <person name="Van S.L."/>
            <person name="Yuan L."/>
            <person name="Wang Z."/>
            <person name="Xia Z."/>
            <person name="Xiao L."/>
            <person name="Anderson O.D."/>
            <person name="Ouyang S."/>
            <person name="Liang Y."/>
            <person name="Zimin A.V."/>
            <person name="Pertea G."/>
            <person name="Qi P."/>
            <person name="Bennetzen J.L."/>
            <person name="Dai X."/>
            <person name="Dawson M.W."/>
            <person name="Muller H.G."/>
            <person name="Kugler K."/>
            <person name="Rivarola-Duarte L."/>
            <person name="Spannagl M."/>
            <person name="Mayer K.F.X."/>
            <person name="Lu F.H."/>
            <person name="Bevan M.W."/>
            <person name="Leroy P."/>
            <person name="Li P."/>
            <person name="You F.M."/>
            <person name="Sun Q."/>
            <person name="Liu Z."/>
            <person name="Lyons E."/>
            <person name="Wicker T."/>
            <person name="Salzberg S.L."/>
            <person name="Devos K.M."/>
            <person name="Dvorak J."/>
        </authorList>
    </citation>
    <scope>NUCLEOTIDE SEQUENCE [LARGE SCALE GENOMIC DNA]</scope>
    <source>
        <strain evidence="3">cv. AL8/78</strain>
    </source>
</reference>
<reference evidence="3" key="4">
    <citation type="submission" date="2019-03" db="UniProtKB">
        <authorList>
            <consortium name="EnsemblPlants"/>
        </authorList>
    </citation>
    <scope>IDENTIFICATION</scope>
</reference>
<evidence type="ECO:0008006" key="5">
    <source>
        <dbReference type="Google" id="ProtNLM"/>
    </source>
</evidence>
<dbReference type="InterPro" id="IPR004252">
    <property type="entry name" value="Probable_transposase_24"/>
</dbReference>
<dbReference type="RefSeq" id="XP_040250003.1">
    <property type="nucleotide sequence ID" value="XM_040394069.3"/>
</dbReference>
<reference evidence="4" key="2">
    <citation type="journal article" date="2017" name="Nat. Plants">
        <title>The Aegilops tauschii genome reveals multiple impacts of transposons.</title>
        <authorList>
            <person name="Zhao G."/>
            <person name="Zou C."/>
            <person name="Li K."/>
            <person name="Wang K."/>
            <person name="Li T."/>
            <person name="Gao L."/>
            <person name="Zhang X."/>
            <person name="Wang H."/>
            <person name="Yang Z."/>
            <person name="Liu X."/>
            <person name="Jiang W."/>
            <person name="Mao L."/>
            <person name="Kong X."/>
            <person name="Jiao Y."/>
            <person name="Jia J."/>
        </authorList>
    </citation>
    <scope>NUCLEOTIDE SEQUENCE [LARGE SCALE GENOMIC DNA]</scope>
    <source>
        <strain evidence="4">cv. AL8/78</strain>
    </source>
</reference>
<dbReference type="Gramene" id="AET7Gv20353400.8">
    <property type="protein sequence ID" value="AET7Gv20353400.8"/>
    <property type="gene ID" value="AET7Gv20353400"/>
</dbReference>
<feature type="region of interest" description="Disordered" evidence="2">
    <location>
        <begin position="364"/>
        <end position="387"/>
    </location>
</feature>
<evidence type="ECO:0000313" key="4">
    <source>
        <dbReference type="Proteomes" id="UP000015105"/>
    </source>
</evidence>
<dbReference type="Proteomes" id="UP000015105">
    <property type="component" value="Chromosome 7D"/>
</dbReference>
<dbReference type="AlphaFoldDB" id="A0A453QWZ3"/>
<dbReference type="GeneID" id="109749052"/>
<feature type="region of interest" description="Disordered" evidence="2">
    <location>
        <begin position="472"/>
        <end position="527"/>
    </location>
</feature>
<evidence type="ECO:0000256" key="1">
    <source>
        <dbReference type="SAM" id="Coils"/>
    </source>
</evidence>
<organism evidence="3 4">
    <name type="scientific">Aegilops tauschii subsp. strangulata</name>
    <name type="common">Goatgrass</name>
    <dbReference type="NCBI Taxonomy" id="200361"/>
    <lineage>
        <taxon>Eukaryota</taxon>
        <taxon>Viridiplantae</taxon>
        <taxon>Streptophyta</taxon>
        <taxon>Embryophyta</taxon>
        <taxon>Tracheophyta</taxon>
        <taxon>Spermatophyta</taxon>
        <taxon>Magnoliopsida</taxon>
        <taxon>Liliopsida</taxon>
        <taxon>Poales</taxon>
        <taxon>Poaceae</taxon>
        <taxon>BOP clade</taxon>
        <taxon>Pooideae</taxon>
        <taxon>Triticodae</taxon>
        <taxon>Triticeae</taxon>
        <taxon>Triticinae</taxon>
        <taxon>Aegilops</taxon>
    </lineage>
</organism>
<feature type="region of interest" description="Disordered" evidence="2">
    <location>
        <begin position="272"/>
        <end position="297"/>
    </location>
</feature>
<name>A0A453QWZ3_AEGTS</name>